<dbReference type="SMART" id="SM00115">
    <property type="entry name" value="CASc"/>
    <property type="match status" value="1"/>
</dbReference>
<dbReference type="Gene3D" id="3.40.50.1460">
    <property type="match status" value="1"/>
</dbReference>
<organism evidence="6 7">
    <name type="scientific">Macrostomum lignano</name>
    <dbReference type="NCBI Taxonomy" id="282301"/>
    <lineage>
        <taxon>Eukaryota</taxon>
        <taxon>Metazoa</taxon>
        <taxon>Spiralia</taxon>
        <taxon>Lophotrochozoa</taxon>
        <taxon>Platyhelminthes</taxon>
        <taxon>Rhabditophora</taxon>
        <taxon>Macrostomorpha</taxon>
        <taxon>Macrostomida</taxon>
        <taxon>Macrostomidae</taxon>
        <taxon>Macrostomum</taxon>
    </lineage>
</organism>
<dbReference type="Proteomes" id="UP000095280">
    <property type="component" value="Unplaced"/>
</dbReference>
<accession>A0A1I8FRZ6</accession>
<comment type="similarity">
    <text evidence="1 2">Belongs to the peptidase C14A family.</text>
</comment>
<evidence type="ECO:0000256" key="2">
    <source>
        <dbReference type="RuleBase" id="RU003971"/>
    </source>
</evidence>
<dbReference type="GO" id="GO:0005737">
    <property type="term" value="C:cytoplasm"/>
    <property type="evidence" value="ECO:0007669"/>
    <property type="project" value="TreeGrafter"/>
</dbReference>
<feature type="region of interest" description="Disordered" evidence="3">
    <location>
        <begin position="142"/>
        <end position="165"/>
    </location>
</feature>
<name>A0A1I8FRZ6_9PLAT</name>
<dbReference type="AlphaFoldDB" id="A0A1I8FRZ6"/>
<feature type="domain" description="Caspase family p20" evidence="5">
    <location>
        <begin position="430"/>
        <end position="543"/>
    </location>
</feature>
<evidence type="ECO:0000259" key="4">
    <source>
        <dbReference type="PROSITE" id="PS50207"/>
    </source>
</evidence>
<dbReference type="PROSITE" id="PS50207">
    <property type="entry name" value="CASPASE_P10"/>
    <property type="match status" value="1"/>
</dbReference>
<dbReference type="PANTHER" id="PTHR21637:SF0">
    <property type="entry name" value="AT10158P"/>
    <property type="match status" value="1"/>
</dbReference>
<dbReference type="GO" id="GO:0006508">
    <property type="term" value="P:proteolysis"/>
    <property type="evidence" value="ECO:0007669"/>
    <property type="project" value="InterPro"/>
</dbReference>
<evidence type="ECO:0000313" key="7">
    <source>
        <dbReference type="WBParaSite" id="maker-unitig_44284-snap-gene-0.2-mRNA-1"/>
    </source>
</evidence>
<evidence type="ECO:0000256" key="1">
    <source>
        <dbReference type="ARBA" id="ARBA00010134"/>
    </source>
</evidence>
<dbReference type="SUPFAM" id="SSF52129">
    <property type="entry name" value="Caspase-like"/>
    <property type="match status" value="1"/>
</dbReference>
<sequence length="660" mass="74055">CEDLQGLLHEFSNDGARAQFEHFLEEVILPQLVTCAQRGERECQIVILADEDVVDWDEDHPPAMPDTEVLPLIVNSSSMCRFFKYVENRDVAKQLRPAPVPAGQLEKEENRSRHVDFQCVKSKSISDLTSLEAVAVERPVDLPPSLTPPLPDNQAAPQPPGAAESQARVHILQQLQLGARGMNQAPFADSVPVAQPEARSLLDSPCLNQLFCSSALLGSIEDAAFLLAGSCPQLPRRFDFWRRLVANGWPELRRILIEQLDGGADGSKAVRLLAEVLQALGAEFPAALLRQADCSAECSTEVAPPRPLRRHLDLYKALAPYDETVCCRRLRRSLAMQPWWTRRNTDLVQAYPCSSAMLLLLSIHYRESPHQTVVEFVRRVLQTGMLSLLKHVVSQYIRRQVQLLGLLAYAAYSTLTATSKPMRLHNSHRRQGSACDVENISRVFKKLGYQILRSPNTTDEPDLLMTREKCIDFRDECFDEFGAGAYTSFVMFVMGHGKDAHDVLTADNQTLHCITDLVNLTCSQPMFSRQPKLFVFQFCRGEFVNFYTDGPSQEQSQPGTPAGHLQMNRSYTEVYQCYATLPSYKAMRSGDLGSFFIHYLCQYAEAQMEAHRPVMLNELMASVNRQLTQQNDDGIPLQPVERSLGILVLGVADGLTFPLY</sequence>
<dbReference type="GO" id="GO:0004197">
    <property type="term" value="F:cysteine-type endopeptidase activity"/>
    <property type="evidence" value="ECO:0007669"/>
    <property type="project" value="InterPro"/>
</dbReference>
<evidence type="ECO:0000256" key="3">
    <source>
        <dbReference type="SAM" id="MobiDB-lite"/>
    </source>
</evidence>
<reference evidence="7" key="1">
    <citation type="submission" date="2016-11" db="UniProtKB">
        <authorList>
            <consortium name="WormBaseParasite"/>
        </authorList>
    </citation>
    <scope>IDENTIFICATION</scope>
</reference>
<dbReference type="InterPro" id="IPR002138">
    <property type="entry name" value="Pept_C14_p10"/>
</dbReference>
<feature type="domain" description="Caspase family p10" evidence="4">
    <location>
        <begin position="573"/>
        <end position="602"/>
    </location>
</feature>
<dbReference type="Pfam" id="PF00656">
    <property type="entry name" value="Peptidase_C14"/>
    <property type="match status" value="1"/>
</dbReference>
<evidence type="ECO:0000313" key="6">
    <source>
        <dbReference type="Proteomes" id="UP000095280"/>
    </source>
</evidence>
<dbReference type="InterPro" id="IPR029030">
    <property type="entry name" value="Caspase-like_dom_sf"/>
</dbReference>
<dbReference type="InterPro" id="IPR001309">
    <property type="entry name" value="Pept_C14_p20"/>
</dbReference>
<dbReference type="PANTHER" id="PTHR21637">
    <property type="entry name" value="BTB/POZ DOMAIN-CONTAINING PROTEIN 10-RELATED"/>
    <property type="match status" value="1"/>
</dbReference>
<dbReference type="GO" id="GO:0042327">
    <property type="term" value="P:positive regulation of phosphorylation"/>
    <property type="evidence" value="ECO:0007669"/>
    <property type="project" value="TreeGrafter"/>
</dbReference>
<proteinExistence type="inferred from homology"/>
<dbReference type="InterPro" id="IPR011600">
    <property type="entry name" value="Pept_C14_caspase"/>
</dbReference>
<evidence type="ECO:0000259" key="5">
    <source>
        <dbReference type="PROSITE" id="PS50208"/>
    </source>
</evidence>
<feature type="compositionally biased region" description="Pro residues" evidence="3">
    <location>
        <begin position="142"/>
        <end position="151"/>
    </location>
</feature>
<dbReference type="InterPro" id="IPR015917">
    <property type="entry name" value="Pept_C14A"/>
</dbReference>
<dbReference type="PRINTS" id="PR00376">
    <property type="entry name" value="IL1BCENZYME"/>
</dbReference>
<keyword evidence="6" id="KW-1185">Reference proteome</keyword>
<protein>
    <submittedName>
        <fullName evidence="7">CASPASE_P20 domain-containing protein</fullName>
    </submittedName>
</protein>
<dbReference type="WBParaSite" id="maker-unitig_44284-snap-gene-0.2-mRNA-1">
    <property type="protein sequence ID" value="maker-unitig_44284-snap-gene-0.2-mRNA-1"/>
    <property type="gene ID" value="maker-unitig_44284-snap-gene-0.2"/>
</dbReference>
<dbReference type="InterPro" id="IPR039886">
    <property type="entry name" value="BTBD10/KCTD20"/>
</dbReference>
<dbReference type="PROSITE" id="PS50208">
    <property type="entry name" value="CASPASE_P20"/>
    <property type="match status" value="1"/>
</dbReference>